<dbReference type="GO" id="GO:0022857">
    <property type="term" value="F:transmembrane transporter activity"/>
    <property type="evidence" value="ECO:0007669"/>
    <property type="project" value="TreeGrafter"/>
</dbReference>
<keyword evidence="2" id="KW-0813">Transport</keyword>
<evidence type="ECO:0000256" key="7">
    <source>
        <dbReference type="ARBA" id="ARBA00023136"/>
    </source>
</evidence>
<keyword evidence="7 9" id="KW-0472">Membrane</keyword>
<comment type="similarity">
    <text evidence="8">Belongs to the TRAP transporter small permease family.</text>
</comment>
<dbReference type="InterPro" id="IPR007387">
    <property type="entry name" value="TRAP_DctQ"/>
</dbReference>
<sequence length="166" mass="18936">MDAYLKFIDRINSVVKYVVSVLFIALVVLVFMQVVTRFVINFPLAWSEEISRYIMIYIVFLGSALAVRKNEHIAIDFLLEVVNAKNKKRLNIVILLISAFFFAMLTYVSFQLTFLVTGQSTPTLQFSMAWAYASMPVGSLLMFLNGMAVLIETRKQRTDEVEGEAQ</sequence>
<dbReference type="RefSeq" id="WP_135110723.1">
    <property type="nucleotide sequence ID" value="NZ_SRHY01000027.1"/>
</dbReference>
<comment type="subcellular location">
    <subcellularLocation>
        <location evidence="1">Cell inner membrane</location>
        <topology evidence="1">Multi-pass membrane protein</topology>
    </subcellularLocation>
</comment>
<evidence type="ECO:0000256" key="1">
    <source>
        <dbReference type="ARBA" id="ARBA00004429"/>
    </source>
</evidence>
<feature type="transmembrane region" description="Helical" evidence="9">
    <location>
        <begin position="130"/>
        <end position="151"/>
    </location>
</feature>
<evidence type="ECO:0000256" key="3">
    <source>
        <dbReference type="ARBA" id="ARBA00022475"/>
    </source>
</evidence>
<accession>A0A4Y9AB95</accession>
<evidence type="ECO:0000256" key="5">
    <source>
        <dbReference type="ARBA" id="ARBA00022692"/>
    </source>
</evidence>
<evidence type="ECO:0000256" key="8">
    <source>
        <dbReference type="ARBA" id="ARBA00038436"/>
    </source>
</evidence>
<name>A0A4Y9AB95_9BACI</name>
<feature type="transmembrane region" description="Helical" evidence="9">
    <location>
        <begin position="89"/>
        <end position="110"/>
    </location>
</feature>
<dbReference type="GO" id="GO:0005886">
    <property type="term" value="C:plasma membrane"/>
    <property type="evidence" value="ECO:0007669"/>
    <property type="project" value="UniProtKB-SubCell"/>
</dbReference>
<keyword evidence="6 9" id="KW-1133">Transmembrane helix</keyword>
<evidence type="ECO:0000256" key="2">
    <source>
        <dbReference type="ARBA" id="ARBA00022448"/>
    </source>
</evidence>
<evidence type="ECO:0000259" key="10">
    <source>
        <dbReference type="Pfam" id="PF04290"/>
    </source>
</evidence>
<dbReference type="EMBL" id="SRHY01000027">
    <property type="protein sequence ID" value="TFJ92210.1"/>
    <property type="molecule type" value="Genomic_DNA"/>
</dbReference>
<dbReference type="OrthoDB" id="9815614at2"/>
<evidence type="ECO:0000256" key="6">
    <source>
        <dbReference type="ARBA" id="ARBA00022989"/>
    </source>
</evidence>
<keyword evidence="4" id="KW-0997">Cell inner membrane</keyword>
<evidence type="ECO:0000313" key="12">
    <source>
        <dbReference type="Proteomes" id="UP000298484"/>
    </source>
</evidence>
<keyword evidence="3" id="KW-1003">Cell membrane</keyword>
<reference evidence="11 12" key="1">
    <citation type="submission" date="2019-03" db="EMBL/GenBank/DDBJ databases">
        <title>Genome sequence of Lentibacillus salicampi ATCC BAA-719.</title>
        <authorList>
            <person name="Maclea K.S."/>
            <person name="Simoes Junior M."/>
        </authorList>
    </citation>
    <scope>NUCLEOTIDE SEQUENCE [LARGE SCALE GENOMIC DNA]</scope>
    <source>
        <strain evidence="11 12">ATCC BAA-719</strain>
    </source>
</reference>
<evidence type="ECO:0000313" key="11">
    <source>
        <dbReference type="EMBL" id="TFJ92210.1"/>
    </source>
</evidence>
<comment type="caution">
    <text evidence="11">The sequence shown here is derived from an EMBL/GenBank/DDBJ whole genome shotgun (WGS) entry which is preliminary data.</text>
</comment>
<organism evidence="11 12">
    <name type="scientific">Lentibacillus salicampi</name>
    <dbReference type="NCBI Taxonomy" id="175306"/>
    <lineage>
        <taxon>Bacteria</taxon>
        <taxon>Bacillati</taxon>
        <taxon>Bacillota</taxon>
        <taxon>Bacilli</taxon>
        <taxon>Bacillales</taxon>
        <taxon>Bacillaceae</taxon>
        <taxon>Lentibacillus</taxon>
    </lineage>
</organism>
<protein>
    <submittedName>
        <fullName evidence="11">TRAP transporter small permease</fullName>
    </submittedName>
</protein>
<dbReference type="Proteomes" id="UP000298484">
    <property type="component" value="Unassembled WGS sequence"/>
</dbReference>
<dbReference type="PANTHER" id="PTHR35011:SF2">
    <property type="entry name" value="2,3-DIKETO-L-GULONATE TRAP TRANSPORTER SMALL PERMEASE PROTEIN YIAM"/>
    <property type="match status" value="1"/>
</dbReference>
<feature type="transmembrane region" description="Helical" evidence="9">
    <location>
        <begin position="50"/>
        <end position="68"/>
    </location>
</feature>
<feature type="transmembrane region" description="Helical" evidence="9">
    <location>
        <begin position="14"/>
        <end position="35"/>
    </location>
</feature>
<dbReference type="InterPro" id="IPR055348">
    <property type="entry name" value="DctQ"/>
</dbReference>
<dbReference type="PANTHER" id="PTHR35011">
    <property type="entry name" value="2,3-DIKETO-L-GULONATE TRAP TRANSPORTER SMALL PERMEASE PROTEIN YIAM"/>
    <property type="match status" value="1"/>
</dbReference>
<keyword evidence="12" id="KW-1185">Reference proteome</keyword>
<dbReference type="AlphaFoldDB" id="A0A4Y9AB95"/>
<gene>
    <name evidence="11" type="ORF">E4U82_13625</name>
</gene>
<dbReference type="Pfam" id="PF04290">
    <property type="entry name" value="DctQ"/>
    <property type="match status" value="1"/>
</dbReference>
<feature type="domain" description="Tripartite ATP-independent periplasmic transporters DctQ component" evidence="10">
    <location>
        <begin position="26"/>
        <end position="153"/>
    </location>
</feature>
<dbReference type="GO" id="GO:0015740">
    <property type="term" value="P:C4-dicarboxylate transport"/>
    <property type="evidence" value="ECO:0007669"/>
    <property type="project" value="TreeGrafter"/>
</dbReference>
<proteinExistence type="inferred from homology"/>
<evidence type="ECO:0000256" key="9">
    <source>
        <dbReference type="SAM" id="Phobius"/>
    </source>
</evidence>
<evidence type="ECO:0000256" key="4">
    <source>
        <dbReference type="ARBA" id="ARBA00022519"/>
    </source>
</evidence>
<keyword evidence="5 9" id="KW-0812">Transmembrane</keyword>